<feature type="signal peptide" evidence="1">
    <location>
        <begin position="1"/>
        <end position="21"/>
    </location>
</feature>
<keyword evidence="1" id="KW-0732">Signal</keyword>
<evidence type="ECO:0008006" key="4">
    <source>
        <dbReference type="Google" id="ProtNLM"/>
    </source>
</evidence>
<evidence type="ECO:0000313" key="2">
    <source>
        <dbReference type="EMBL" id="GLK76445.1"/>
    </source>
</evidence>
<gene>
    <name evidence="2" type="ORF">GCM10008171_16990</name>
</gene>
<dbReference type="Proteomes" id="UP001143364">
    <property type="component" value="Unassembled WGS sequence"/>
</dbReference>
<dbReference type="EMBL" id="BSFK01000007">
    <property type="protein sequence ID" value="GLK76445.1"/>
    <property type="molecule type" value="Genomic_DNA"/>
</dbReference>
<reference evidence="2" key="2">
    <citation type="submission" date="2023-01" db="EMBL/GenBank/DDBJ databases">
        <authorList>
            <person name="Sun Q."/>
            <person name="Evtushenko L."/>
        </authorList>
    </citation>
    <scope>NUCLEOTIDE SEQUENCE</scope>
    <source>
        <strain evidence="2">VKM B-2555</strain>
    </source>
</reference>
<keyword evidence="3" id="KW-1185">Reference proteome</keyword>
<accession>A0A9W6JIH4</accession>
<comment type="caution">
    <text evidence="2">The sequence shown here is derived from an EMBL/GenBank/DDBJ whole genome shotgun (WGS) entry which is preliminary data.</text>
</comment>
<evidence type="ECO:0000313" key="3">
    <source>
        <dbReference type="Proteomes" id="UP001143364"/>
    </source>
</evidence>
<protein>
    <recommendedName>
        <fullName evidence="4">WG repeat-containing protein</fullName>
    </recommendedName>
</protein>
<reference evidence="2" key="1">
    <citation type="journal article" date="2014" name="Int. J. Syst. Evol. Microbiol.">
        <title>Complete genome sequence of Corynebacterium casei LMG S-19264T (=DSM 44701T), isolated from a smear-ripened cheese.</title>
        <authorList>
            <consortium name="US DOE Joint Genome Institute (JGI-PGF)"/>
            <person name="Walter F."/>
            <person name="Albersmeier A."/>
            <person name="Kalinowski J."/>
            <person name="Ruckert C."/>
        </authorList>
    </citation>
    <scope>NUCLEOTIDE SEQUENCE</scope>
    <source>
        <strain evidence="2">VKM B-2555</strain>
    </source>
</reference>
<dbReference type="AlphaFoldDB" id="A0A9W6JIH4"/>
<evidence type="ECO:0000256" key="1">
    <source>
        <dbReference type="SAM" id="SignalP"/>
    </source>
</evidence>
<name>A0A9W6JIH4_9HYPH</name>
<sequence>MKVLGWLLGVGAVMAATAASAADPVIYAPREKAPAQASSTFRGYTGDLPACHDGRVLGRVSGLFATRERGYWASGLEIAAIERPREIGYRSWGPEFIPRRFCAARAVTTDGRRRQAYYEIGEGFGFAGIGWDVNWCVTGLDRSRAYAPDCKMTRP</sequence>
<proteinExistence type="predicted"/>
<organism evidence="2 3">
    <name type="scientific">Methylopila jiangsuensis</name>
    <dbReference type="NCBI Taxonomy" id="586230"/>
    <lineage>
        <taxon>Bacteria</taxon>
        <taxon>Pseudomonadati</taxon>
        <taxon>Pseudomonadota</taxon>
        <taxon>Alphaproteobacteria</taxon>
        <taxon>Hyphomicrobiales</taxon>
        <taxon>Methylopilaceae</taxon>
        <taxon>Methylopila</taxon>
    </lineage>
</organism>
<feature type="chain" id="PRO_5040721388" description="WG repeat-containing protein" evidence="1">
    <location>
        <begin position="22"/>
        <end position="155"/>
    </location>
</feature>